<dbReference type="SUPFAM" id="SSF56176">
    <property type="entry name" value="FAD-binding/transporter-associated domain-like"/>
    <property type="match status" value="1"/>
</dbReference>
<evidence type="ECO:0000256" key="4">
    <source>
        <dbReference type="ARBA" id="ARBA00022827"/>
    </source>
</evidence>
<sequence>MNFITIFTFVTHVVGVAATLAGSDNVNPYQNLPKCKSTPYDPSWPSEAEWASLNTSMDGTLIRTSPVASSCYTGNPFGSPRSRADVEAGWGYSTFHRTVPESVDFQRWANNSCLPPNVTDYNPEIGCQVGAYPQFVANVTSAEQVAIALSWAASRNIRVVVKGTGHDLVGRSTGAYSLSIWTHNLRSLSTDNSWPIPGTNETASVLIAGSGNVWGDALAYALSHGRAVCTGADATVGLGGFTTGGGHGPMSGTYGLAADQVLQATVVTPSGEILVTNNIQNSDLFWAIRGGGGGQFGVVTEFVLLTYPAPVDIPSASLTLSARDLHDGNAAVANLTMTAHAKLLAMLPDLMDNGIFGSGLTLSGQYAVSYGGLSSPPPGVICNLAIWSFTSTLQDFNNTISSARDKLLDSLGEDANLVSLTISGLSTTANYSAFFQGSNSSPSQASAGGLMSSRLLGRNELTGHTTEAVDSFLQRLMVSKDQDAGAFLVIGMQGGPGPRSVPAWRRGAVNPVWRDAYIHLIVESIDVNLTGKTPWQSLKEAGEWTEANIEPVWREWAPTTGAYMNEANPLNGQWQHDFYGTSYDELVKIKRKYDPAHALYVLSGVDSDFWEYDMDSGKLCQLDL</sequence>
<comment type="similarity">
    <text evidence="2">Belongs to the oxygen-dependent FAD-linked oxidoreductase family.</text>
</comment>
<evidence type="ECO:0000256" key="3">
    <source>
        <dbReference type="ARBA" id="ARBA00022630"/>
    </source>
</evidence>
<dbReference type="GO" id="GO:0016491">
    <property type="term" value="F:oxidoreductase activity"/>
    <property type="evidence" value="ECO:0007669"/>
    <property type="project" value="UniProtKB-KW"/>
</dbReference>
<feature type="domain" description="FAD-binding PCMH-type" evidence="7">
    <location>
        <begin position="129"/>
        <end position="309"/>
    </location>
</feature>
<dbReference type="Proteomes" id="UP001160390">
    <property type="component" value="Unassembled WGS sequence"/>
</dbReference>
<dbReference type="Gene3D" id="3.30.465.10">
    <property type="match status" value="1"/>
</dbReference>
<dbReference type="EMBL" id="CABFNP030001008">
    <property type="protein sequence ID" value="CAI6089480.1"/>
    <property type="molecule type" value="Genomic_DNA"/>
</dbReference>
<dbReference type="PANTHER" id="PTHR42973:SF39">
    <property type="entry name" value="FAD-BINDING PCMH-TYPE DOMAIN-CONTAINING PROTEIN"/>
    <property type="match status" value="1"/>
</dbReference>
<evidence type="ECO:0000256" key="6">
    <source>
        <dbReference type="SAM" id="SignalP"/>
    </source>
</evidence>
<evidence type="ECO:0000256" key="5">
    <source>
        <dbReference type="ARBA" id="ARBA00023002"/>
    </source>
</evidence>
<evidence type="ECO:0000313" key="9">
    <source>
        <dbReference type="Proteomes" id="UP001160390"/>
    </source>
</evidence>
<dbReference type="InterPro" id="IPR016166">
    <property type="entry name" value="FAD-bd_PCMH"/>
</dbReference>
<dbReference type="Pfam" id="PF01565">
    <property type="entry name" value="FAD_binding_4"/>
    <property type="match status" value="1"/>
</dbReference>
<dbReference type="InterPro" id="IPR050416">
    <property type="entry name" value="FAD-linked_Oxidoreductase"/>
</dbReference>
<evidence type="ECO:0000256" key="1">
    <source>
        <dbReference type="ARBA" id="ARBA00001974"/>
    </source>
</evidence>
<keyword evidence="6" id="KW-0732">Signal</keyword>
<dbReference type="InterPro" id="IPR036318">
    <property type="entry name" value="FAD-bd_PCMH-like_sf"/>
</dbReference>
<dbReference type="InterPro" id="IPR012951">
    <property type="entry name" value="BBE"/>
</dbReference>
<keyword evidence="5" id="KW-0560">Oxidoreductase</keyword>
<evidence type="ECO:0000313" key="8">
    <source>
        <dbReference type="EMBL" id="CAI6089480.1"/>
    </source>
</evidence>
<dbReference type="PROSITE" id="PS51387">
    <property type="entry name" value="FAD_PCMH"/>
    <property type="match status" value="1"/>
</dbReference>
<feature type="signal peptide" evidence="6">
    <location>
        <begin position="1"/>
        <end position="18"/>
    </location>
</feature>
<comment type="cofactor">
    <cofactor evidence="1">
        <name>FAD</name>
        <dbReference type="ChEBI" id="CHEBI:57692"/>
    </cofactor>
</comment>
<keyword evidence="3" id="KW-0285">Flavoprotein</keyword>
<dbReference type="Gene3D" id="3.40.462.20">
    <property type="match status" value="1"/>
</dbReference>
<evidence type="ECO:0000256" key="2">
    <source>
        <dbReference type="ARBA" id="ARBA00005466"/>
    </source>
</evidence>
<dbReference type="PANTHER" id="PTHR42973">
    <property type="entry name" value="BINDING OXIDOREDUCTASE, PUTATIVE (AFU_ORTHOLOGUE AFUA_1G17690)-RELATED"/>
    <property type="match status" value="1"/>
</dbReference>
<feature type="chain" id="PRO_5041211500" description="FAD-binding PCMH-type domain-containing protein" evidence="6">
    <location>
        <begin position="19"/>
        <end position="624"/>
    </location>
</feature>
<dbReference type="InterPro" id="IPR016169">
    <property type="entry name" value="FAD-bd_PCMH_sub2"/>
</dbReference>
<reference evidence="8" key="1">
    <citation type="submission" date="2023-01" db="EMBL/GenBank/DDBJ databases">
        <authorList>
            <person name="Piombo E."/>
        </authorList>
    </citation>
    <scope>NUCLEOTIDE SEQUENCE</scope>
</reference>
<dbReference type="InterPro" id="IPR006094">
    <property type="entry name" value="Oxid_FAD_bind_N"/>
</dbReference>
<comment type="caution">
    <text evidence="8">The sequence shown here is derived from an EMBL/GenBank/DDBJ whole genome shotgun (WGS) entry which is preliminary data.</text>
</comment>
<dbReference type="GO" id="GO:0071949">
    <property type="term" value="F:FAD binding"/>
    <property type="evidence" value="ECO:0007669"/>
    <property type="project" value="InterPro"/>
</dbReference>
<accession>A0AA35M3I5</accession>
<proteinExistence type="inferred from homology"/>
<dbReference type="Pfam" id="PF08031">
    <property type="entry name" value="BBE"/>
    <property type="match status" value="1"/>
</dbReference>
<organism evidence="8 9">
    <name type="scientific">Clonostachys chloroleuca</name>
    <dbReference type="NCBI Taxonomy" id="1926264"/>
    <lineage>
        <taxon>Eukaryota</taxon>
        <taxon>Fungi</taxon>
        <taxon>Dikarya</taxon>
        <taxon>Ascomycota</taxon>
        <taxon>Pezizomycotina</taxon>
        <taxon>Sordariomycetes</taxon>
        <taxon>Hypocreomycetidae</taxon>
        <taxon>Hypocreales</taxon>
        <taxon>Bionectriaceae</taxon>
        <taxon>Clonostachys</taxon>
    </lineage>
</organism>
<name>A0AA35M3I5_9HYPO</name>
<protein>
    <recommendedName>
        <fullName evidence="7">FAD-binding PCMH-type domain-containing protein</fullName>
    </recommendedName>
</protein>
<gene>
    <name evidence="8" type="ORF">CCHLO57077_00011911</name>
</gene>
<evidence type="ECO:0000259" key="7">
    <source>
        <dbReference type="PROSITE" id="PS51387"/>
    </source>
</evidence>
<dbReference type="AlphaFoldDB" id="A0AA35M3I5"/>
<keyword evidence="9" id="KW-1185">Reference proteome</keyword>
<keyword evidence="4" id="KW-0274">FAD</keyword>